<dbReference type="STRING" id="1123349.SAMN02744037_01974"/>
<dbReference type="PANTHER" id="PTHR10584">
    <property type="entry name" value="SUGAR KINASE"/>
    <property type="match status" value="1"/>
</dbReference>
<protein>
    <submittedName>
        <fullName evidence="4">Pseudouridine kinase</fullName>
    </submittedName>
</protein>
<dbReference type="InterPro" id="IPR011611">
    <property type="entry name" value="PfkB_dom"/>
</dbReference>
<dbReference type="InterPro" id="IPR012318">
    <property type="entry name" value="HTH_CRP"/>
</dbReference>
<reference evidence="5" key="1">
    <citation type="submission" date="2016-11" db="EMBL/GenBank/DDBJ databases">
        <authorList>
            <person name="Varghese N."/>
            <person name="Submissions S."/>
        </authorList>
    </citation>
    <scope>NUCLEOTIDE SEQUENCE [LARGE SCALE GENOMIC DNA]</scope>
    <source>
        <strain evidence="5">DSM 15518</strain>
    </source>
</reference>
<gene>
    <name evidence="4" type="ORF">SAMN02744037_01974</name>
</gene>
<dbReference type="Proteomes" id="UP000242497">
    <property type="component" value="Unassembled WGS sequence"/>
</dbReference>
<evidence type="ECO:0000313" key="5">
    <source>
        <dbReference type="Proteomes" id="UP000242497"/>
    </source>
</evidence>
<keyword evidence="1" id="KW-0808">Transferase</keyword>
<evidence type="ECO:0000259" key="3">
    <source>
        <dbReference type="SMART" id="SM00419"/>
    </source>
</evidence>
<organism evidence="4 5">
    <name type="scientific">Tepidibacter formicigenes DSM 15518</name>
    <dbReference type="NCBI Taxonomy" id="1123349"/>
    <lineage>
        <taxon>Bacteria</taxon>
        <taxon>Bacillati</taxon>
        <taxon>Bacillota</taxon>
        <taxon>Clostridia</taxon>
        <taxon>Peptostreptococcales</taxon>
        <taxon>Peptostreptococcaceae</taxon>
        <taxon>Tepidibacter</taxon>
    </lineage>
</organism>
<proteinExistence type="predicted"/>
<dbReference type="PANTHER" id="PTHR10584:SF166">
    <property type="entry name" value="RIBOKINASE"/>
    <property type="match status" value="1"/>
</dbReference>
<evidence type="ECO:0000256" key="2">
    <source>
        <dbReference type="ARBA" id="ARBA00022777"/>
    </source>
</evidence>
<keyword evidence="2 4" id="KW-0418">Kinase</keyword>
<dbReference type="InterPro" id="IPR036388">
    <property type="entry name" value="WH-like_DNA-bd_sf"/>
</dbReference>
<dbReference type="EMBL" id="FRAE01000049">
    <property type="protein sequence ID" value="SHK24865.1"/>
    <property type="molecule type" value="Genomic_DNA"/>
</dbReference>
<evidence type="ECO:0000313" key="4">
    <source>
        <dbReference type="EMBL" id="SHK24865.1"/>
    </source>
</evidence>
<dbReference type="SUPFAM" id="SSF53613">
    <property type="entry name" value="Ribokinase-like"/>
    <property type="match status" value="1"/>
</dbReference>
<name>A0A1M6QXE1_9FIRM</name>
<dbReference type="InterPro" id="IPR029056">
    <property type="entry name" value="Ribokinase-like"/>
</dbReference>
<dbReference type="Pfam" id="PF13412">
    <property type="entry name" value="HTH_24"/>
    <property type="match status" value="1"/>
</dbReference>
<keyword evidence="5" id="KW-1185">Reference proteome</keyword>
<dbReference type="Pfam" id="PF00294">
    <property type="entry name" value="PfkB"/>
    <property type="match status" value="1"/>
</dbReference>
<evidence type="ECO:0000256" key="1">
    <source>
        <dbReference type="ARBA" id="ARBA00022679"/>
    </source>
</evidence>
<dbReference type="GO" id="GO:0006355">
    <property type="term" value="P:regulation of DNA-templated transcription"/>
    <property type="evidence" value="ECO:0007669"/>
    <property type="project" value="InterPro"/>
</dbReference>
<dbReference type="AlphaFoldDB" id="A0A1M6QXE1"/>
<dbReference type="Gene3D" id="1.10.10.10">
    <property type="entry name" value="Winged helix-like DNA-binding domain superfamily/Winged helix DNA-binding domain"/>
    <property type="match status" value="1"/>
</dbReference>
<dbReference type="PROSITE" id="PS00583">
    <property type="entry name" value="PFKB_KINASES_1"/>
    <property type="match status" value="1"/>
</dbReference>
<dbReference type="CDD" id="cd01941">
    <property type="entry name" value="YeiC_kinase_like"/>
    <property type="match status" value="1"/>
</dbReference>
<dbReference type="Gene3D" id="3.40.1190.20">
    <property type="match status" value="1"/>
</dbReference>
<dbReference type="GO" id="GO:0003677">
    <property type="term" value="F:DNA binding"/>
    <property type="evidence" value="ECO:0007669"/>
    <property type="project" value="InterPro"/>
</dbReference>
<dbReference type="GO" id="GO:0016301">
    <property type="term" value="F:kinase activity"/>
    <property type="evidence" value="ECO:0007669"/>
    <property type="project" value="UniProtKB-KW"/>
</dbReference>
<dbReference type="RefSeq" id="WP_334292348.1">
    <property type="nucleotide sequence ID" value="NZ_FRAE01000049.1"/>
</dbReference>
<dbReference type="SMART" id="SM00419">
    <property type="entry name" value="HTH_CRP"/>
    <property type="match status" value="1"/>
</dbReference>
<accession>A0A1M6QXE1</accession>
<dbReference type="InterPro" id="IPR002173">
    <property type="entry name" value="Carboh/pur_kinase_PfkB_CS"/>
</dbReference>
<feature type="domain" description="HTH crp-type" evidence="3">
    <location>
        <begin position="12"/>
        <end position="58"/>
    </location>
</feature>
<sequence>MNLTSREKEILDVIRKNPLISQQELADIFGITRSSIAVHITNLSKKGYIKGKGYILKDEDYVTVIGGANIDLQGFPSEKLILNDSNPGKIKISLGGVGRNIAENLVKIGIETKLISAIGDDLYGKKILEESRLSGIDMDNSLILKNHPTSTYLSILDEKGDMKVAISYMDIFEKINVDFIKQKSHVIKNSKVVVLDTNLPKEIIEYILFNFKEIDFFLDTVSTKKSKKIKDFIGLFNTIKPNKYEAESISGIKVNSKEDLKKCSYYFLNKGVKKIFISLGKEGVFCADENTFKFIPNPKVKVINATGAGDAFISGLVYSHINEFDLEYSAKFAMSASILALSHKDTINPNMSIENIEKTLKEMKSCWKNT</sequence>
<dbReference type="SUPFAM" id="SSF46785">
    <property type="entry name" value="Winged helix' DNA-binding domain"/>
    <property type="match status" value="1"/>
</dbReference>
<dbReference type="InterPro" id="IPR036390">
    <property type="entry name" value="WH_DNA-bd_sf"/>
</dbReference>